<evidence type="ECO:0000259" key="8">
    <source>
        <dbReference type="Pfam" id="PF04444"/>
    </source>
</evidence>
<dbReference type="InterPro" id="IPR000627">
    <property type="entry name" value="Intradiol_dOase_C"/>
</dbReference>
<evidence type="ECO:0008006" key="11">
    <source>
        <dbReference type="Google" id="ProtNLM"/>
    </source>
</evidence>
<evidence type="ECO:0000256" key="4">
    <source>
        <dbReference type="ARBA" id="ARBA00022964"/>
    </source>
</evidence>
<organism evidence="9 10">
    <name type="scientific">Diatrype stigma</name>
    <dbReference type="NCBI Taxonomy" id="117547"/>
    <lineage>
        <taxon>Eukaryota</taxon>
        <taxon>Fungi</taxon>
        <taxon>Dikarya</taxon>
        <taxon>Ascomycota</taxon>
        <taxon>Pezizomycotina</taxon>
        <taxon>Sordariomycetes</taxon>
        <taxon>Xylariomycetidae</taxon>
        <taxon>Xylariales</taxon>
        <taxon>Diatrypaceae</taxon>
        <taxon>Diatrype</taxon>
    </lineage>
</organism>
<dbReference type="Gene3D" id="2.60.130.10">
    <property type="entry name" value="Aromatic compound dioxygenase"/>
    <property type="match status" value="1"/>
</dbReference>
<proteinExistence type="inferred from homology"/>
<dbReference type="InterPro" id="IPR039390">
    <property type="entry name" value="1_2-HQD/HQD"/>
</dbReference>
<dbReference type="PANTHER" id="PTHR33711">
    <property type="entry name" value="DIOXYGENASE, PUTATIVE (AFU_ORTHOLOGUE AFUA_2G02910)-RELATED"/>
    <property type="match status" value="1"/>
</dbReference>
<accession>A0AAN9V3A3</accession>
<evidence type="ECO:0000256" key="5">
    <source>
        <dbReference type="ARBA" id="ARBA00023002"/>
    </source>
</evidence>
<feature type="domain" description="Intradiol ring-cleavage dioxygenases" evidence="7">
    <location>
        <begin position="127"/>
        <end position="274"/>
    </location>
</feature>
<dbReference type="Pfam" id="PF00775">
    <property type="entry name" value="Dioxygenase_C"/>
    <property type="match status" value="1"/>
</dbReference>
<dbReference type="Proteomes" id="UP001320420">
    <property type="component" value="Unassembled WGS sequence"/>
</dbReference>
<evidence type="ECO:0000256" key="6">
    <source>
        <dbReference type="ARBA" id="ARBA00023004"/>
    </source>
</evidence>
<reference evidence="9 10" key="1">
    <citation type="submission" date="2024-02" db="EMBL/GenBank/DDBJ databases">
        <title>De novo assembly and annotation of 12 fungi associated with fruit tree decline syndrome in Ontario, Canada.</title>
        <authorList>
            <person name="Sulman M."/>
            <person name="Ellouze W."/>
            <person name="Ilyukhin E."/>
        </authorList>
    </citation>
    <scope>NUCLEOTIDE SEQUENCE [LARGE SCALE GENOMIC DNA]</scope>
    <source>
        <strain evidence="9 10">M11/M66-122</strain>
    </source>
</reference>
<keyword evidence="4" id="KW-0223">Dioxygenase</keyword>
<gene>
    <name evidence="9" type="ORF">SLS62_000003</name>
</gene>
<dbReference type="InterPro" id="IPR007535">
    <property type="entry name" value="Catechol_dOase_N"/>
</dbReference>
<keyword evidence="10" id="KW-1185">Reference proteome</keyword>
<comment type="cofactor">
    <cofactor evidence="1">
        <name>Fe(3+)</name>
        <dbReference type="ChEBI" id="CHEBI:29034"/>
    </cofactor>
</comment>
<evidence type="ECO:0000256" key="1">
    <source>
        <dbReference type="ARBA" id="ARBA00001965"/>
    </source>
</evidence>
<dbReference type="GO" id="GO:0009712">
    <property type="term" value="P:catechol-containing compound metabolic process"/>
    <property type="evidence" value="ECO:0007669"/>
    <property type="project" value="InterPro"/>
</dbReference>
<dbReference type="InterPro" id="IPR015889">
    <property type="entry name" value="Intradiol_dOase_core"/>
</dbReference>
<evidence type="ECO:0000259" key="7">
    <source>
        <dbReference type="Pfam" id="PF00775"/>
    </source>
</evidence>
<dbReference type="Pfam" id="PF04444">
    <property type="entry name" value="Dioxygenase_N"/>
    <property type="match status" value="1"/>
</dbReference>
<evidence type="ECO:0000256" key="3">
    <source>
        <dbReference type="ARBA" id="ARBA00022723"/>
    </source>
</evidence>
<keyword evidence="6" id="KW-0408">Iron</keyword>
<comment type="similarity">
    <text evidence="2">Belongs to the intradiol ring-cleavage dioxygenase family.</text>
</comment>
<dbReference type="PANTHER" id="PTHR33711:SF7">
    <property type="entry name" value="INTRADIOL RING-CLEAVAGE DIOXYGENASES DOMAIN-CONTAINING PROTEIN-RELATED"/>
    <property type="match status" value="1"/>
</dbReference>
<name>A0AAN9V3A3_9PEZI</name>
<dbReference type="SUPFAM" id="SSF49482">
    <property type="entry name" value="Aromatic compound dioxygenase"/>
    <property type="match status" value="1"/>
</dbReference>
<feature type="domain" description="Catechol dioxygenase N-terminal" evidence="8">
    <location>
        <begin position="32"/>
        <end position="105"/>
    </location>
</feature>
<dbReference type="EMBL" id="JAKJXP020000001">
    <property type="protein sequence ID" value="KAK7757627.1"/>
    <property type="molecule type" value="Genomic_DNA"/>
</dbReference>
<evidence type="ECO:0000313" key="10">
    <source>
        <dbReference type="Proteomes" id="UP001320420"/>
    </source>
</evidence>
<protein>
    <recommendedName>
        <fullName evidence="11">Hydroxyquinol 1,2-dioxygenase</fullName>
    </recommendedName>
</protein>
<dbReference type="InterPro" id="IPR050770">
    <property type="entry name" value="Intradiol_RC_Dioxygenase"/>
</dbReference>
<keyword evidence="3" id="KW-0479">Metal-binding</keyword>
<dbReference type="CDD" id="cd03461">
    <property type="entry name" value="1_2-HQD"/>
    <property type="match status" value="1"/>
</dbReference>
<evidence type="ECO:0000256" key="2">
    <source>
        <dbReference type="ARBA" id="ARBA00007825"/>
    </source>
</evidence>
<sequence>MAPTPPTVPVLLDLTIDNITPNTNRINAQCADPRLRYLMERLVTHLHDFARETRLSTDEWMAALNFLVACGQISSDVRHEFILLSDILGLSLLIDSINHPKPAASTEGSVLGPFHTHDAPPLPNGSRMSADPAGEPLLCVCTVRDTRGNPVAGATVDIWETDSSGHYDVQHADRGAPSERCVMVSDDRGRFWFRAIRPVSYPIPNDGPVGSLLERLGRHCWRPAHLHFMFAKEGWDRLVTALYMRGDPYETTDAVFGVKASLIVDLDRVDAATAKEYDAPELEGAWLLRHDFVLVSEEETAALRDRNAEEALAKLGLGKLRLVDHLPVPELD</sequence>
<keyword evidence="5" id="KW-0560">Oxidoreductase</keyword>
<dbReference type="GO" id="GO:0018576">
    <property type="term" value="F:catechol 1,2-dioxygenase activity"/>
    <property type="evidence" value="ECO:0007669"/>
    <property type="project" value="InterPro"/>
</dbReference>
<comment type="caution">
    <text evidence="9">The sequence shown here is derived from an EMBL/GenBank/DDBJ whole genome shotgun (WGS) entry which is preliminary data.</text>
</comment>
<dbReference type="AlphaFoldDB" id="A0AAN9V3A3"/>
<evidence type="ECO:0000313" key="9">
    <source>
        <dbReference type="EMBL" id="KAK7757627.1"/>
    </source>
</evidence>
<dbReference type="GO" id="GO:0008199">
    <property type="term" value="F:ferric iron binding"/>
    <property type="evidence" value="ECO:0007669"/>
    <property type="project" value="InterPro"/>
</dbReference>